<evidence type="ECO:0008006" key="5">
    <source>
        <dbReference type="Google" id="ProtNLM"/>
    </source>
</evidence>
<feature type="domain" description="Glycoside hydrolase family 65 C-terminal" evidence="1">
    <location>
        <begin position="463"/>
        <end position="516"/>
    </location>
</feature>
<dbReference type="RefSeq" id="WP_147647425.1">
    <property type="nucleotide sequence ID" value="NZ_CP042806.1"/>
</dbReference>
<feature type="domain" description="Mannosylglycerate hydrolase MGH1-like glycoside hydrolase" evidence="2">
    <location>
        <begin position="111"/>
        <end position="445"/>
    </location>
</feature>
<dbReference type="EMBL" id="CP042806">
    <property type="protein sequence ID" value="QEE28235.1"/>
    <property type="molecule type" value="Genomic_DNA"/>
</dbReference>
<dbReference type="KEGG" id="talb:FTW19_09630"/>
<evidence type="ECO:0000313" key="3">
    <source>
        <dbReference type="EMBL" id="QEE28235.1"/>
    </source>
</evidence>
<dbReference type="Gene3D" id="1.50.10.10">
    <property type="match status" value="1"/>
</dbReference>
<protein>
    <recommendedName>
        <fullName evidence="5">Glycoside hydrolase</fullName>
    </recommendedName>
</protein>
<sequence>MKRLHAIVCSVTFAASSLYGQVVLRPESFRHYVDEFRQQEKLVTGSLGNDSYDWMAANIPLFESSNKDFNELYYFRWYAFQKHVVHSEKYGYLITEWLPKPESQDGAYGVLPDATPFHLREARWLRRSEIAGDYARYWLRPEADPWKYSVPLADAFYQVTLAAGSRDLGRDNLSALIQYAEHWDATQRDSNGLYWSIDTRDAMEKSISGDGYRPTLNSYMVADARALAALTDDADLRTKFARKADLLRNLVHERLWNAKDQFYEVVSPAADSGIRKQKKFVDPGTVAHPGTQMQLAGVRELIGYIPWTYGIATPDQDIAWKQLFDPQGFEGKYGPTTAEKRNPRFRFASSDQCTWNGPMWPFATTQTLTAMAELLQTRGTSSISSNEYYKLFARYVLAQHLTLPGGHSIPWIDEDRDADADDWIARRMLREKNKQVGRGNYYNHSGFADPLITGLLGIRPEPGETLHLHPLLPAGTWQYFALEGLPYHGHLLTLIYDRDGAHYRKGRGFRVWVDGKITAHREELGPLTVQLLRAKKP</sequence>
<dbReference type="InterPro" id="IPR012341">
    <property type="entry name" value="6hp_glycosidase-like_sf"/>
</dbReference>
<organism evidence="3 4">
    <name type="scientific">Terriglobus albidus</name>
    <dbReference type="NCBI Taxonomy" id="1592106"/>
    <lineage>
        <taxon>Bacteria</taxon>
        <taxon>Pseudomonadati</taxon>
        <taxon>Acidobacteriota</taxon>
        <taxon>Terriglobia</taxon>
        <taxon>Terriglobales</taxon>
        <taxon>Acidobacteriaceae</taxon>
        <taxon>Terriglobus</taxon>
    </lineage>
</organism>
<dbReference type="SUPFAM" id="SSF48208">
    <property type="entry name" value="Six-hairpin glycosidases"/>
    <property type="match status" value="1"/>
</dbReference>
<keyword evidence="4" id="KW-1185">Reference proteome</keyword>
<evidence type="ECO:0000259" key="2">
    <source>
        <dbReference type="Pfam" id="PF22422"/>
    </source>
</evidence>
<dbReference type="OrthoDB" id="231241at2"/>
<name>A0A5B9EAR2_9BACT</name>
<dbReference type="GO" id="GO:0005975">
    <property type="term" value="P:carbohydrate metabolic process"/>
    <property type="evidence" value="ECO:0007669"/>
    <property type="project" value="InterPro"/>
</dbReference>
<accession>A0A5B9EAR2</accession>
<dbReference type="Pfam" id="PF03633">
    <property type="entry name" value="Glyco_hydro_65C"/>
    <property type="match status" value="1"/>
</dbReference>
<dbReference type="InterPro" id="IPR008928">
    <property type="entry name" value="6-hairpin_glycosidase_sf"/>
</dbReference>
<dbReference type="AlphaFoldDB" id="A0A5B9EAR2"/>
<dbReference type="InterPro" id="IPR054491">
    <property type="entry name" value="MGH1-like_GH"/>
</dbReference>
<dbReference type="Proteomes" id="UP000321820">
    <property type="component" value="Chromosome"/>
</dbReference>
<proteinExistence type="predicted"/>
<evidence type="ECO:0000259" key="1">
    <source>
        <dbReference type="Pfam" id="PF03633"/>
    </source>
</evidence>
<dbReference type="Pfam" id="PF22422">
    <property type="entry name" value="MGH1-like_GH"/>
    <property type="match status" value="1"/>
</dbReference>
<gene>
    <name evidence="3" type="ORF">FTW19_09630</name>
</gene>
<dbReference type="InterPro" id="IPR005194">
    <property type="entry name" value="Glyco_hydro_65_C"/>
</dbReference>
<evidence type="ECO:0000313" key="4">
    <source>
        <dbReference type="Proteomes" id="UP000321820"/>
    </source>
</evidence>
<reference evidence="3 4" key="1">
    <citation type="submission" date="2019-08" db="EMBL/GenBank/DDBJ databases">
        <title>Complete genome sequence of Terriglobus albidus strain ORNL.</title>
        <authorList>
            <person name="Podar M."/>
        </authorList>
    </citation>
    <scope>NUCLEOTIDE SEQUENCE [LARGE SCALE GENOMIC DNA]</scope>
    <source>
        <strain evidence="3 4">ORNL</strain>
    </source>
</reference>